<dbReference type="InterPro" id="IPR000172">
    <property type="entry name" value="GMC_OxRdtase_N"/>
</dbReference>
<feature type="binding site" evidence="7">
    <location>
        <position position="276"/>
    </location>
    <ligand>
        <name>FAD</name>
        <dbReference type="ChEBI" id="CHEBI:57692"/>
    </ligand>
</feature>
<feature type="active site" description="Proton acceptor" evidence="6">
    <location>
        <position position="603"/>
    </location>
</feature>
<dbReference type="InterPro" id="IPR012132">
    <property type="entry name" value="GMC_OxRdtase"/>
</dbReference>
<feature type="signal peptide" evidence="9">
    <location>
        <begin position="1"/>
        <end position="18"/>
    </location>
</feature>
<comment type="similarity">
    <text evidence="2">Belongs to the GMC oxidoreductase family.</text>
</comment>
<dbReference type="InterPro" id="IPR036188">
    <property type="entry name" value="FAD/NAD-bd_sf"/>
</dbReference>
<reference evidence="11 12" key="1">
    <citation type="journal article" date="2016" name="Mol. Biol. Evol.">
        <title>Comparative Genomics of Early-Diverging Mushroom-Forming Fungi Provides Insights into the Origins of Lignocellulose Decay Capabilities.</title>
        <authorList>
            <person name="Nagy L.G."/>
            <person name="Riley R."/>
            <person name="Tritt A."/>
            <person name="Adam C."/>
            <person name="Daum C."/>
            <person name="Floudas D."/>
            <person name="Sun H."/>
            <person name="Yadav J.S."/>
            <person name="Pangilinan J."/>
            <person name="Larsson K.H."/>
            <person name="Matsuura K."/>
            <person name="Barry K."/>
            <person name="Labutti K."/>
            <person name="Kuo R."/>
            <person name="Ohm R.A."/>
            <person name="Bhattacharya S.S."/>
            <person name="Shirouzu T."/>
            <person name="Yoshinaga Y."/>
            <person name="Martin F.M."/>
            <person name="Grigoriev I.V."/>
            <person name="Hibbett D.S."/>
        </authorList>
    </citation>
    <scope>NUCLEOTIDE SEQUENCE [LARGE SCALE GENOMIC DNA]</scope>
    <source>
        <strain evidence="11 12">HHB12029</strain>
    </source>
</reference>
<evidence type="ECO:0000256" key="9">
    <source>
        <dbReference type="SAM" id="SignalP"/>
    </source>
</evidence>
<evidence type="ECO:0000256" key="3">
    <source>
        <dbReference type="ARBA" id="ARBA00022630"/>
    </source>
</evidence>
<proteinExistence type="inferred from homology"/>
<dbReference type="InterPro" id="IPR027424">
    <property type="entry name" value="Glucose_Oxidase_domain_2"/>
</dbReference>
<accession>A0A165PJ34</accession>
<dbReference type="Pfam" id="PF05199">
    <property type="entry name" value="GMC_oxred_C"/>
    <property type="match status" value="1"/>
</dbReference>
<dbReference type="SUPFAM" id="SSF51905">
    <property type="entry name" value="FAD/NAD(P)-binding domain"/>
    <property type="match status" value="1"/>
</dbReference>
<dbReference type="PROSITE" id="PS00624">
    <property type="entry name" value="GMC_OXRED_2"/>
    <property type="match status" value="1"/>
</dbReference>
<keyword evidence="3" id="KW-0285">Flavoprotein</keyword>
<feature type="chain" id="PRO_5007864217" evidence="9">
    <location>
        <begin position="19"/>
        <end position="678"/>
    </location>
</feature>
<dbReference type="STRING" id="1314781.A0A165PJ34"/>
<feature type="compositionally biased region" description="Low complexity" evidence="8">
    <location>
        <begin position="629"/>
        <end position="650"/>
    </location>
</feature>
<keyword evidence="4 7" id="KW-0274">FAD</keyword>
<name>A0A165PJ34_EXIGL</name>
<dbReference type="Pfam" id="PF00732">
    <property type="entry name" value="GMC_oxred_N"/>
    <property type="match status" value="1"/>
</dbReference>
<keyword evidence="9" id="KW-0732">Signal</keyword>
<evidence type="ECO:0000256" key="2">
    <source>
        <dbReference type="ARBA" id="ARBA00010790"/>
    </source>
</evidence>
<evidence type="ECO:0000313" key="11">
    <source>
        <dbReference type="EMBL" id="KZW02249.1"/>
    </source>
</evidence>
<dbReference type="InterPro" id="IPR007867">
    <property type="entry name" value="GMC_OxRtase_C"/>
</dbReference>
<dbReference type="PANTHER" id="PTHR11552">
    <property type="entry name" value="GLUCOSE-METHANOL-CHOLINE GMC OXIDOREDUCTASE"/>
    <property type="match status" value="1"/>
</dbReference>
<dbReference type="EMBL" id="KV425889">
    <property type="protein sequence ID" value="KZW02249.1"/>
    <property type="molecule type" value="Genomic_DNA"/>
</dbReference>
<protein>
    <submittedName>
        <fullName evidence="11">Putative glucose-methanol-choline oxidoreductase</fullName>
    </submittedName>
</protein>
<dbReference type="PIRSF" id="PIRSF000137">
    <property type="entry name" value="Alcohol_oxidase"/>
    <property type="match status" value="1"/>
</dbReference>
<evidence type="ECO:0000256" key="6">
    <source>
        <dbReference type="PIRSR" id="PIRSR000137-1"/>
    </source>
</evidence>
<feature type="domain" description="Glucose-methanol-choline oxidoreductase N-terminal" evidence="10">
    <location>
        <begin position="319"/>
        <end position="333"/>
    </location>
</feature>
<dbReference type="GO" id="GO:0016614">
    <property type="term" value="F:oxidoreductase activity, acting on CH-OH group of donors"/>
    <property type="evidence" value="ECO:0007669"/>
    <property type="project" value="InterPro"/>
</dbReference>
<keyword evidence="5" id="KW-0560">Oxidoreductase</keyword>
<evidence type="ECO:0000256" key="1">
    <source>
        <dbReference type="ARBA" id="ARBA00001974"/>
    </source>
</evidence>
<evidence type="ECO:0000313" key="12">
    <source>
        <dbReference type="Proteomes" id="UP000077266"/>
    </source>
</evidence>
<dbReference type="OrthoDB" id="269227at2759"/>
<dbReference type="Gene3D" id="3.30.560.10">
    <property type="entry name" value="Glucose Oxidase, domain 3"/>
    <property type="match status" value="1"/>
</dbReference>
<comment type="cofactor">
    <cofactor evidence="1 7">
        <name>FAD</name>
        <dbReference type="ChEBI" id="CHEBI:57692"/>
    </cofactor>
</comment>
<dbReference type="Gene3D" id="3.50.50.60">
    <property type="entry name" value="FAD/NAD(P)-binding domain"/>
    <property type="match status" value="1"/>
</dbReference>
<dbReference type="Proteomes" id="UP000077266">
    <property type="component" value="Unassembled WGS sequence"/>
</dbReference>
<dbReference type="GO" id="GO:0050660">
    <property type="term" value="F:flavin adenine dinucleotide binding"/>
    <property type="evidence" value="ECO:0007669"/>
    <property type="project" value="InterPro"/>
</dbReference>
<keyword evidence="12" id="KW-1185">Reference proteome</keyword>
<dbReference type="AlphaFoldDB" id="A0A165PJ34"/>
<dbReference type="InParanoid" id="A0A165PJ34"/>
<feature type="binding site" evidence="7">
    <location>
        <position position="122"/>
    </location>
    <ligand>
        <name>FAD</name>
        <dbReference type="ChEBI" id="CHEBI:57692"/>
    </ligand>
</feature>
<sequence>MRCDLVAVLALGSCVTLAAPSAWPYTLRARNIVDQIADSYDFVIVGGGLAGLVLGARLSEDANHTVLVLESGGTGDDVRDRIDTPGDTYYNTLTKSAIDWNFQTAPQPGVNNRQLVWPRGKVLGGSSAMNGMYMNRPAEIEIDAWKGLLDNMDNANNWSWDALYAAMKKSETFTPPTDDIAQQVAITFNPSSHGTNGSIHQSYPGYTFPQVAQWLQAAPNAGIATSSDTYGGQNWGAYIATSAIDPTTWKRSYSRSGYLDALPPRSNYDVLANAHVSRLVFDPSSPSGNLSATAVEYTRDGGGTFLQVKVKKEVILAGGTVGSPTVLMHSGVGPKDVLDAAGVAVLSELPGVGQHLQDHLSVPVVWTTNADTAGSVFAANGPESTDPKFLSYVNSATAYVNASRIFGDGVSTFQTGILQQMNNYLPPASSDPTVTAGYKAIYSATANSILTSPVGQIELLLALNSAGVMLITAALQHPFSHGRIYIASNNPMDYPVIDPNYLANPADYTLLREGLKLARQLGNAAPLNSALTGENNPGPSVQTDQEWEDWLRGGVGTEFHPSSTCAMLPLSLGGVVDANLRVYGLANVRVADASVPPISFSAHLMSSTYGIAERASELVRAFYNGVPATTTTTGPGTSPSGTGTGTSDTSGGTGAAESAWRRPSRWTILCVVGALLLL</sequence>
<organism evidence="11 12">
    <name type="scientific">Exidia glandulosa HHB12029</name>
    <dbReference type="NCBI Taxonomy" id="1314781"/>
    <lineage>
        <taxon>Eukaryota</taxon>
        <taxon>Fungi</taxon>
        <taxon>Dikarya</taxon>
        <taxon>Basidiomycota</taxon>
        <taxon>Agaricomycotina</taxon>
        <taxon>Agaricomycetes</taxon>
        <taxon>Auriculariales</taxon>
        <taxon>Exidiaceae</taxon>
        <taxon>Exidia</taxon>
    </lineage>
</organism>
<feature type="active site" description="Proton donor" evidence="6">
    <location>
        <position position="560"/>
    </location>
</feature>
<evidence type="ECO:0000256" key="4">
    <source>
        <dbReference type="ARBA" id="ARBA00022827"/>
    </source>
</evidence>
<dbReference type="SUPFAM" id="SSF54373">
    <property type="entry name" value="FAD-linked reductases, C-terminal domain"/>
    <property type="match status" value="1"/>
</dbReference>
<evidence type="ECO:0000259" key="10">
    <source>
        <dbReference type="PROSITE" id="PS00624"/>
    </source>
</evidence>
<gene>
    <name evidence="11" type="ORF">EXIGLDRAFT_735730</name>
</gene>
<evidence type="ECO:0000256" key="7">
    <source>
        <dbReference type="PIRSR" id="PIRSR000137-2"/>
    </source>
</evidence>
<feature type="region of interest" description="Disordered" evidence="8">
    <location>
        <begin position="628"/>
        <end position="658"/>
    </location>
</feature>
<dbReference type="Gene3D" id="4.10.450.10">
    <property type="entry name" value="Glucose Oxidase, domain 2"/>
    <property type="match status" value="1"/>
</dbReference>
<evidence type="ECO:0000256" key="8">
    <source>
        <dbReference type="SAM" id="MobiDB-lite"/>
    </source>
</evidence>
<dbReference type="PANTHER" id="PTHR11552:SF218">
    <property type="entry name" value="GLUCOSE-METHANOL-CHOLINE OXIDOREDUCTASE N-TERMINAL DOMAIN-CONTAINING PROTEIN"/>
    <property type="match status" value="1"/>
</dbReference>
<evidence type="ECO:0000256" key="5">
    <source>
        <dbReference type="ARBA" id="ARBA00023002"/>
    </source>
</evidence>